<dbReference type="AlphaFoldDB" id="A0A8S1U390"/>
<dbReference type="InterPro" id="IPR044066">
    <property type="entry name" value="TRIAD_supradom"/>
</dbReference>
<dbReference type="OrthoDB" id="298734at2759"/>
<keyword evidence="4" id="KW-0863">Zinc-finger</keyword>
<evidence type="ECO:0000259" key="8">
    <source>
        <dbReference type="PROSITE" id="PS51873"/>
    </source>
</evidence>
<keyword evidence="1" id="KW-0808">Transferase</keyword>
<evidence type="ECO:0000256" key="7">
    <source>
        <dbReference type="SAM" id="Phobius"/>
    </source>
</evidence>
<dbReference type="PROSITE" id="PS51873">
    <property type="entry name" value="TRIAD"/>
    <property type="match status" value="1"/>
</dbReference>
<comment type="caution">
    <text evidence="9">The sequence shown here is derived from an EMBL/GenBank/DDBJ whole genome shotgun (WGS) entry which is preliminary data.</text>
</comment>
<proteinExistence type="predicted"/>
<name>A0A8S1U390_9CILI</name>
<protein>
    <recommendedName>
        <fullName evidence="8">RING-type domain-containing protein</fullName>
    </recommendedName>
</protein>
<keyword evidence="7" id="KW-1133">Transmembrane helix</keyword>
<dbReference type="Proteomes" id="UP000689195">
    <property type="component" value="Unassembled WGS sequence"/>
</dbReference>
<keyword evidence="6" id="KW-0862">Zinc</keyword>
<evidence type="ECO:0000313" key="10">
    <source>
        <dbReference type="Proteomes" id="UP000689195"/>
    </source>
</evidence>
<sequence length="414" mass="49038">MNPLQKLKQISTNIDESQNMIEQENKTTQNIIQCHCCKQIVDSKYSKLNAKYICFQCLDQISLLKVRYDLQSQSKLFKSPANKYYCKLTMTPTSQFDFTLSQCQVCYQNKILIKVCDNNHFFCEACLQTFIQNNFQNTVNCIQFNCKSNINYQLMYLYLEPDQLIKWIPITQQIHCIGQYCSGIWSVWPTYIQSNVEITSFNQCKCQLCHIQFCFKCRTVHTGLICNNDILFENYQKQQKCFRCYCCNTLCQPQFCHKNDEIKKFKEWKSNIYECYICKKQFCYDCQSQTRITLFSNQQCDNCLNTFNIQRKKQKRIPIIKKIFQFLFTALILVLFSIYSMIFIQIPQIIDYFVNKIDPICQSQNPVKIILLIINIPFIIVILVLVYAITLIPLAIYNSFQTFIVKKGIINYDI</sequence>
<keyword evidence="7" id="KW-0812">Transmembrane</keyword>
<keyword evidence="5" id="KW-0833">Ubl conjugation pathway</keyword>
<evidence type="ECO:0000256" key="4">
    <source>
        <dbReference type="ARBA" id="ARBA00022771"/>
    </source>
</evidence>
<feature type="transmembrane region" description="Helical" evidence="7">
    <location>
        <begin position="370"/>
        <end position="397"/>
    </location>
</feature>
<accession>A0A8S1U390</accession>
<evidence type="ECO:0000313" key="9">
    <source>
        <dbReference type="EMBL" id="CAD8160121.1"/>
    </source>
</evidence>
<organism evidence="9 10">
    <name type="scientific">Paramecium pentaurelia</name>
    <dbReference type="NCBI Taxonomy" id="43138"/>
    <lineage>
        <taxon>Eukaryota</taxon>
        <taxon>Sar</taxon>
        <taxon>Alveolata</taxon>
        <taxon>Ciliophora</taxon>
        <taxon>Intramacronucleata</taxon>
        <taxon>Oligohymenophorea</taxon>
        <taxon>Peniculida</taxon>
        <taxon>Parameciidae</taxon>
        <taxon>Paramecium</taxon>
    </lineage>
</organism>
<dbReference type="EMBL" id="CAJJDO010000034">
    <property type="protein sequence ID" value="CAD8160121.1"/>
    <property type="molecule type" value="Genomic_DNA"/>
</dbReference>
<feature type="transmembrane region" description="Helical" evidence="7">
    <location>
        <begin position="323"/>
        <end position="350"/>
    </location>
</feature>
<keyword evidence="2" id="KW-0479">Metal-binding</keyword>
<evidence type="ECO:0000256" key="6">
    <source>
        <dbReference type="ARBA" id="ARBA00022833"/>
    </source>
</evidence>
<evidence type="ECO:0000256" key="1">
    <source>
        <dbReference type="ARBA" id="ARBA00022679"/>
    </source>
</evidence>
<keyword evidence="3" id="KW-0677">Repeat</keyword>
<feature type="domain" description="RING-type" evidence="8">
    <location>
        <begin position="99"/>
        <end position="307"/>
    </location>
</feature>
<dbReference type="GO" id="GO:0008270">
    <property type="term" value="F:zinc ion binding"/>
    <property type="evidence" value="ECO:0007669"/>
    <property type="project" value="UniProtKB-KW"/>
</dbReference>
<evidence type="ECO:0000256" key="2">
    <source>
        <dbReference type="ARBA" id="ARBA00022723"/>
    </source>
</evidence>
<gene>
    <name evidence="9" type="ORF">PPENT_87.1.T0340174</name>
</gene>
<evidence type="ECO:0000256" key="3">
    <source>
        <dbReference type="ARBA" id="ARBA00022737"/>
    </source>
</evidence>
<dbReference type="GO" id="GO:0016740">
    <property type="term" value="F:transferase activity"/>
    <property type="evidence" value="ECO:0007669"/>
    <property type="project" value="UniProtKB-KW"/>
</dbReference>
<reference evidence="9" key="1">
    <citation type="submission" date="2021-01" db="EMBL/GenBank/DDBJ databases">
        <authorList>
            <consortium name="Genoscope - CEA"/>
            <person name="William W."/>
        </authorList>
    </citation>
    <scope>NUCLEOTIDE SEQUENCE</scope>
</reference>
<keyword evidence="10" id="KW-1185">Reference proteome</keyword>
<keyword evidence="7" id="KW-0472">Membrane</keyword>
<evidence type="ECO:0000256" key="5">
    <source>
        <dbReference type="ARBA" id="ARBA00022786"/>
    </source>
</evidence>